<protein>
    <submittedName>
        <fullName evidence="2">Uncharacterized protein</fullName>
    </submittedName>
</protein>
<feature type="region of interest" description="Disordered" evidence="1">
    <location>
        <begin position="130"/>
        <end position="167"/>
    </location>
</feature>
<reference evidence="2 3" key="1">
    <citation type="submission" date="2019-03" db="EMBL/GenBank/DDBJ databases">
        <title>Single cell metagenomics reveals metabolic interactions within the superorganism composed of flagellate Streblomastix strix and complex community of Bacteroidetes bacteria on its surface.</title>
        <authorList>
            <person name="Treitli S.C."/>
            <person name="Kolisko M."/>
            <person name="Husnik F."/>
            <person name="Keeling P."/>
            <person name="Hampl V."/>
        </authorList>
    </citation>
    <scope>NUCLEOTIDE SEQUENCE [LARGE SCALE GENOMIC DNA]</scope>
    <source>
        <strain evidence="2">ST1C</strain>
    </source>
</reference>
<proteinExistence type="predicted"/>
<dbReference type="EMBL" id="SNRW01005925">
    <property type="protein sequence ID" value="KAA6384087.1"/>
    <property type="molecule type" value="Genomic_DNA"/>
</dbReference>
<name>A0A5J4VN54_9EUKA</name>
<comment type="caution">
    <text evidence="2">The sequence shown here is derived from an EMBL/GenBank/DDBJ whole genome shotgun (WGS) entry which is preliminary data.</text>
</comment>
<evidence type="ECO:0000313" key="3">
    <source>
        <dbReference type="Proteomes" id="UP000324800"/>
    </source>
</evidence>
<evidence type="ECO:0000256" key="1">
    <source>
        <dbReference type="SAM" id="MobiDB-lite"/>
    </source>
</evidence>
<accession>A0A5J4VN54</accession>
<evidence type="ECO:0000313" key="2">
    <source>
        <dbReference type="EMBL" id="KAA6384087.1"/>
    </source>
</evidence>
<dbReference type="Proteomes" id="UP000324800">
    <property type="component" value="Unassembled WGS sequence"/>
</dbReference>
<dbReference type="AlphaFoldDB" id="A0A5J4VN54"/>
<feature type="compositionally biased region" description="Basic and acidic residues" evidence="1">
    <location>
        <begin position="130"/>
        <end position="143"/>
    </location>
</feature>
<organism evidence="2 3">
    <name type="scientific">Streblomastix strix</name>
    <dbReference type="NCBI Taxonomy" id="222440"/>
    <lineage>
        <taxon>Eukaryota</taxon>
        <taxon>Metamonada</taxon>
        <taxon>Preaxostyla</taxon>
        <taxon>Oxymonadida</taxon>
        <taxon>Streblomastigidae</taxon>
        <taxon>Streblomastix</taxon>
    </lineage>
</organism>
<feature type="non-terminal residue" evidence="2">
    <location>
        <position position="1"/>
    </location>
</feature>
<sequence length="167" mass="19524">LRVFFRVKINMRHDLSRDSSQERPCCSYRDHWHLFCVAIIQSGSSGSISIFWRNAFTNVGYDWIAAYCGFCGNYQVQFGVQYESLLGRRLLMKLVWTIDNQNINLEEQEQDYGTCDKKINQYREFPTEKNEKNYNKAQNKDQARAISRARAKSRCRSGLSAKPADKD</sequence>
<gene>
    <name evidence="2" type="ORF">EZS28_020385</name>
</gene>